<keyword evidence="2" id="KW-1185">Reference proteome</keyword>
<evidence type="ECO:0000313" key="1">
    <source>
        <dbReference type="EMBL" id="TFK61317.1"/>
    </source>
</evidence>
<name>A0ACD3A6V1_9AGAR</name>
<protein>
    <submittedName>
        <fullName evidence="1">Uncharacterized protein</fullName>
    </submittedName>
</protein>
<dbReference type="EMBL" id="ML208672">
    <property type="protein sequence ID" value="TFK61317.1"/>
    <property type="molecule type" value="Genomic_DNA"/>
</dbReference>
<sequence length="243" mass="27230">METLEIFVTAAVATVEALRNIGYGSYLFGSTAFAVYGMDHRIPRNVDIAVLADDNVSVEDVKKQIVLYSDRFVLQSFVVEGQLCQVLYFGDDGGVGTCQLRKTCVVNILLAGSGSLYLPKIPNNCLVWYGYLPIAPLKTLVLLKLNAWYSHQADGREMMQTRLPQDVGDIMQSLRFVKSRYATCREPGNIHGWCSKALNELSITTISAFVRANPRSFADWWFLDFEVGVGVVRKAPYARVWVR</sequence>
<dbReference type="Proteomes" id="UP000308600">
    <property type="component" value="Unassembled WGS sequence"/>
</dbReference>
<proteinExistence type="predicted"/>
<organism evidence="1 2">
    <name type="scientific">Pluteus cervinus</name>
    <dbReference type="NCBI Taxonomy" id="181527"/>
    <lineage>
        <taxon>Eukaryota</taxon>
        <taxon>Fungi</taxon>
        <taxon>Dikarya</taxon>
        <taxon>Basidiomycota</taxon>
        <taxon>Agaricomycotina</taxon>
        <taxon>Agaricomycetes</taxon>
        <taxon>Agaricomycetidae</taxon>
        <taxon>Agaricales</taxon>
        <taxon>Pluteineae</taxon>
        <taxon>Pluteaceae</taxon>
        <taxon>Pluteus</taxon>
    </lineage>
</organism>
<accession>A0ACD3A6V1</accession>
<evidence type="ECO:0000313" key="2">
    <source>
        <dbReference type="Proteomes" id="UP000308600"/>
    </source>
</evidence>
<reference evidence="1 2" key="1">
    <citation type="journal article" date="2019" name="Nat. Ecol. Evol.">
        <title>Megaphylogeny resolves global patterns of mushroom evolution.</title>
        <authorList>
            <person name="Varga T."/>
            <person name="Krizsan K."/>
            <person name="Foldi C."/>
            <person name="Dima B."/>
            <person name="Sanchez-Garcia M."/>
            <person name="Sanchez-Ramirez S."/>
            <person name="Szollosi G.J."/>
            <person name="Szarkandi J.G."/>
            <person name="Papp V."/>
            <person name="Albert L."/>
            <person name="Andreopoulos W."/>
            <person name="Angelini C."/>
            <person name="Antonin V."/>
            <person name="Barry K.W."/>
            <person name="Bougher N.L."/>
            <person name="Buchanan P."/>
            <person name="Buyck B."/>
            <person name="Bense V."/>
            <person name="Catcheside P."/>
            <person name="Chovatia M."/>
            <person name="Cooper J."/>
            <person name="Damon W."/>
            <person name="Desjardin D."/>
            <person name="Finy P."/>
            <person name="Geml J."/>
            <person name="Haridas S."/>
            <person name="Hughes K."/>
            <person name="Justo A."/>
            <person name="Karasinski D."/>
            <person name="Kautmanova I."/>
            <person name="Kiss B."/>
            <person name="Kocsube S."/>
            <person name="Kotiranta H."/>
            <person name="LaButti K.M."/>
            <person name="Lechner B.E."/>
            <person name="Liimatainen K."/>
            <person name="Lipzen A."/>
            <person name="Lukacs Z."/>
            <person name="Mihaltcheva S."/>
            <person name="Morgado L.N."/>
            <person name="Niskanen T."/>
            <person name="Noordeloos M.E."/>
            <person name="Ohm R.A."/>
            <person name="Ortiz-Santana B."/>
            <person name="Ovrebo C."/>
            <person name="Racz N."/>
            <person name="Riley R."/>
            <person name="Savchenko A."/>
            <person name="Shiryaev A."/>
            <person name="Soop K."/>
            <person name="Spirin V."/>
            <person name="Szebenyi C."/>
            <person name="Tomsovsky M."/>
            <person name="Tulloss R.E."/>
            <person name="Uehling J."/>
            <person name="Grigoriev I.V."/>
            <person name="Vagvolgyi C."/>
            <person name="Papp T."/>
            <person name="Martin F.M."/>
            <person name="Miettinen O."/>
            <person name="Hibbett D.S."/>
            <person name="Nagy L.G."/>
        </authorList>
    </citation>
    <scope>NUCLEOTIDE SEQUENCE [LARGE SCALE GENOMIC DNA]</scope>
    <source>
        <strain evidence="1 2">NL-1719</strain>
    </source>
</reference>
<gene>
    <name evidence="1" type="ORF">BDN72DRAFT_965244</name>
</gene>